<protein>
    <submittedName>
        <fullName evidence="1">Uncharacterized protein</fullName>
    </submittedName>
</protein>
<evidence type="ECO:0000313" key="1">
    <source>
        <dbReference type="EMBL" id="GBM94194.1"/>
    </source>
</evidence>
<reference evidence="1 2" key="1">
    <citation type="journal article" date="2019" name="Sci. Rep.">
        <title>Orb-weaving spider Araneus ventricosus genome elucidates the spidroin gene catalogue.</title>
        <authorList>
            <person name="Kono N."/>
            <person name="Nakamura H."/>
            <person name="Ohtoshi R."/>
            <person name="Moran D.A.P."/>
            <person name="Shinohara A."/>
            <person name="Yoshida Y."/>
            <person name="Fujiwara M."/>
            <person name="Mori M."/>
            <person name="Tomita M."/>
            <person name="Arakawa K."/>
        </authorList>
    </citation>
    <scope>NUCLEOTIDE SEQUENCE [LARGE SCALE GENOMIC DNA]</scope>
</reference>
<proteinExistence type="predicted"/>
<evidence type="ECO:0000313" key="2">
    <source>
        <dbReference type="Proteomes" id="UP000499080"/>
    </source>
</evidence>
<dbReference type="AlphaFoldDB" id="A0A4Y2JW22"/>
<dbReference type="EMBL" id="BGPR01003946">
    <property type="protein sequence ID" value="GBM94194.1"/>
    <property type="molecule type" value="Genomic_DNA"/>
</dbReference>
<sequence>MVRTANGLTFLIDLSNGNVMHSPLGPWSLSGESLLRLPADNETLSYAGRAPWAIPEAFTHDLGPAEEKVGADPATHLRKFRSTNIGSENNRLPSFLPPRQEMGHRCVTFTFPTSQIRRHESKQNHFALFVP</sequence>
<gene>
    <name evidence="1" type="ORF">AVEN_100412_1</name>
</gene>
<dbReference type="Proteomes" id="UP000499080">
    <property type="component" value="Unassembled WGS sequence"/>
</dbReference>
<organism evidence="1 2">
    <name type="scientific">Araneus ventricosus</name>
    <name type="common">Orbweaver spider</name>
    <name type="synonym">Epeira ventricosa</name>
    <dbReference type="NCBI Taxonomy" id="182803"/>
    <lineage>
        <taxon>Eukaryota</taxon>
        <taxon>Metazoa</taxon>
        <taxon>Ecdysozoa</taxon>
        <taxon>Arthropoda</taxon>
        <taxon>Chelicerata</taxon>
        <taxon>Arachnida</taxon>
        <taxon>Araneae</taxon>
        <taxon>Araneomorphae</taxon>
        <taxon>Entelegynae</taxon>
        <taxon>Araneoidea</taxon>
        <taxon>Araneidae</taxon>
        <taxon>Araneus</taxon>
    </lineage>
</organism>
<keyword evidence="2" id="KW-1185">Reference proteome</keyword>
<comment type="caution">
    <text evidence="1">The sequence shown here is derived from an EMBL/GenBank/DDBJ whole genome shotgun (WGS) entry which is preliminary data.</text>
</comment>
<name>A0A4Y2JW22_ARAVE</name>
<accession>A0A4Y2JW22</accession>